<evidence type="ECO:0000313" key="18">
    <source>
        <dbReference type="EMBL" id="CDS99171.1"/>
    </source>
</evidence>
<proteinExistence type="inferred from homology"/>
<evidence type="ECO:0000256" key="3">
    <source>
        <dbReference type="ARBA" id="ARBA00014919"/>
    </source>
</evidence>
<keyword evidence="4" id="KW-0813">Transport</keyword>
<keyword evidence="18" id="KW-0969">Cilium</keyword>
<sequence>MMTKKYTANTIQDAMNLAKMELGDNITLIDKKEVRKSGIQGIFSKKDIELTIGWEKRENVEQKDLKREIEQLKLIINNMGFDNKNDNDIDKICKNLLSLELNEEIVESIRIDLQEMKFNGIDTSKNLVEILKKKIKIENQVINGKIALVGPPGVGKTTTIAKLAAKLVFEENKKVGVITIDTYRIGAVEQLKIYTDIMNIPFKGVISPDEMELALDEMKDCDVVLIDTTGRGYKNSMQILEIKNLIDKAETDNIHLVLNCTTRESDTKAIIDSYRNVNFKSLIITKLDETITYGSIFNIMNYAQKPISYITTGQNVPDDIIKPNEDKIIRLLLGVESI</sequence>
<dbReference type="InterPro" id="IPR000897">
    <property type="entry name" value="SRP54_GTPase_dom"/>
</dbReference>
<keyword evidence="7" id="KW-1005">Bacterial flagellum biogenesis</keyword>
<comment type="similarity">
    <text evidence="2">Belongs to the GTP-binding SRP family.</text>
</comment>
<evidence type="ECO:0000256" key="13">
    <source>
        <dbReference type="NCBIfam" id="TIGR03499"/>
    </source>
</evidence>
<keyword evidence="18" id="KW-0966">Cell projection</keyword>
<keyword evidence="11" id="KW-1006">Bacterial flagellum protein export</keyword>
<dbReference type="RefSeq" id="WP_021418374.1">
    <property type="nucleotide sequence ID" value="NZ_BIOC01000079.1"/>
</dbReference>
<evidence type="ECO:0000256" key="7">
    <source>
        <dbReference type="ARBA" id="ARBA00022795"/>
    </source>
</evidence>
<keyword evidence="10" id="KW-0472">Membrane</keyword>
<evidence type="ECO:0000256" key="5">
    <source>
        <dbReference type="ARBA" id="ARBA00022475"/>
    </source>
</evidence>
<evidence type="ECO:0000256" key="1">
    <source>
        <dbReference type="ARBA" id="ARBA00004413"/>
    </source>
</evidence>
<dbReference type="PANTHER" id="PTHR43134:SF3">
    <property type="entry name" value="FLAGELLAR BIOSYNTHESIS PROTEIN FLHF"/>
    <property type="match status" value="1"/>
</dbReference>
<evidence type="ECO:0000259" key="14">
    <source>
        <dbReference type="SMART" id="SM00382"/>
    </source>
</evidence>
<organism evidence="18">
    <name type="scientific">Clostridioides difficile</name>
    <name type="common">Peptoclostridium difficile</name>
    <dbReference type="NCBI Taxonomy" id="1496"/>
    <lineage>
        <taxon>Bacteria</taxon>
        <taxon>Bacillati</taxon>
        <taxon>Bacillota</taxon>
        <taxon>Clostridia</taxon>
        <taxon>Peptostreptococcales</taxon>
        <taxon>Peptostreptococcaceae</taxon>
        <taxon>Clostridioides</taxon>
    </lineage>
</organism>
<evidence type="ECO:0000256" key="10">
    <source>
        <dbReference type="ARBA" id="ARBA00023136"/>
    </source>
</evidence>
<gene>
    <name evidence="18" type="primary">flhF</name>
    <name evidence="18" type="ORF">BN1095_210175</name>
    <name evidence="16" type="ORF">BN1096_160167</name>
    <name evidence="17" type="ORF">BN1097_140170</name>
</gene>
<feature type="domain" description="SRP54-type proteins GTP-binding" evidence="15">
    <location>
        <begin position="143"/>
        <end position="334"/>
    </location>
</feature>
<keyword evidence="5" id="KW-1003">Cell membrane</keyword>
<dbReference type="SMART" id="SM00382">
    <property type="entry name" value="AAA"/>
    <property type="match status" value="1"/>
</dbReference>
<dbReference type="Pfam" id="PF00448">
    <property type="entry name" value="SRP54"/>
    <property type="match status" value="1"/>
</dbReference>
<dbReference type="CDD" id="cd17873">
    <property type="entry name" value="FlhF"/>
    <property type="match status" value="1"/>
</dbReference>
<evidence type="ECO:0000256" key="11">
    <source>
        <dbReference type="ARBA" id="ARBA00023225"/>
    </source>
</evidence>
<keyword evidence="9" id="KW-0342">GTP-binding</keyword>
<dbReference type="EMBL" id="LK932347">
    <property type="protein sequence ID" value="CDS83359.1"/>
    <property type="molecule type" value="Genomic_DNA"/>
</dbReference>
<evidence type="ECO:0000256" key="4">
    <source>
        <dbReference type="ARBA" id="ARBA00022448"/>
    </source>
</evidence>
<dbReference type="EMBL" id="LK932861">
    <property type="protein sequence ID" value="CDS99171.1"/>
    <property type="molecule type" value="Genomic_DNA"/>
</dbReference>
<dbReference type="PANTHER" id="PTHR43134">
    <property type="entry name" value="SIGNAL RECOGNITION PARTICLE RECEPTOR SUBUNIT ALPHA"/>
    <property type="match status" value="1"/>
</dbReference>
<dbReference type="InterPro" id="IPR003593">
    <property type="entry name" value="AAA+_ATPase"/>
</dbReference>
<dbReference type="Gene3D" id="3.40.50.300">
    <property type="entry name" value="P-loop containing nucleotide triphosphate hydrolases"/>
    <property type="match status" value="1"/>
</dbReference>
<dbReference type="SMART" id="SM00962">
    <property type="entry name" value="SRP54"/>
    <property type="match status" value="1"/>
</dbReference>
<dbReference type="GO" id="GO:0003924">
    <property type="term" value="F:GTPase activity"/>
    <property type="evidence" value="ECO:0007669"/>
    <property type="project" value="UniProtKB-UniRule"/>
</dbReference>
<dbReference type="Gene3D" id="1.20.120.1380">
    <property type="entry name" value="Flagellar FlhF biosynthesis protein, N domain"/>
    <property type="match status" value="1"/>
</dbReference>
<evidence type="ECO:0000256" key="9">
    <source>
        <dbReference type="ARBA" id="ARBA00023134"/>
    </source>
</evidence>
<evidence type="ECO:0000313" key="17">
    <source>
        <dbReference type="EMBL" id="CDS83359.1"/>
    </source>
</evidence>
<keyword evidence="8" id="KW-0653">Protein transport</keyword>
<evidence type="ECO:0000313" key="16">
    <source>
        <dbReference type="EMBL" id="CDS83245.1"/>
    </source>
</evidence>
<dbReference type="GO" id="GO:0044781">
    <property type="term" value="P:bacterial-type flagellum organization"/>
    <property type="evidence" value="ECO:0007669"/>
    <property type="project" value="UniProtKB-UniRule"/>
</dbReference>
<comment type="function">
    <text evidence="12">Necessary for flagellar biosynthesis. May be involved in translocation of the flagellum.</text>
</comment>
<evidence type="ECO:0000256" key="12">
    <source>
        <dbReference type="ARBA" id="ARBA00025337"/>
    </source>
</evidence>
<dbReference type="GO" id="GO:0015031">
    <property type="term" value="P:protein transport"/>
    <property type="evidence" value="ECO:0007669"/>
    <property type="project" value="UniProtKB-KW"/>
</dbReference>
<dbReference type="SUPFAM" id="SSF52540">
    <property type="entry name" value="P-loop containing nucleoside triphosphate hydrolases"/>
    <property type="match status" value="1"/>
</dbReference>
<comment type="subcellular location">
    <subcellularLocation>
        <location evidence="1">Cell membrane</location>
        <topology evidence="1">Peripheral membrane protein</topology>
        <orientation evidence="1">Cytoplasmic side</orientation>
    </subcellularLocation>
</comment>
<dbReference type="GO" id="GO:0006614">
    <property type="term" value="P:SRP-dependent cotranslational protein targeting to membrane"/>
    <property type="evidence" value="ECO:0007669"/>
    <property type="project" value="UniProtKB-UniRule"/>
</dbReference>
<dbReference type="NCBIfam" id="TIGR03499">
    <property type="entry name" value="FlhF"/>
    <property type="match status" value="1"/>
</dbReference>
<dbReference type="GO" id="GO:0005525">
    <property type="term" value="F:GTP binding"/>
    <property type="evidence" value="ECO:0007669"/>
    <property type="project" value="UniProtKB-UniRule"/>
</dbReference>
<evidence type="ECO:0000256" key="2">
    <source>
        <dbReference type="ARBA" id="ARBA00008531"/>
    </source>
</evidence>
<evidence type="ECO:0000256" key="6">
    <source>
        <dbReference type="ARBA" id="ARBA00022741"/>
    </source>
</evidence>
<dbReference type="EMBL" id="LK932465">
    <property type="protein sequence ID" value="CDS83245.1"/>
    <property type="molecule type" value="Genomic_DNA"/>
</dbReference>
<dbReference type="InterPro" id="IPR020006">
    <property type="entry name" value="FlhF"/>
</dbReference>
<keyword evidence="6" id="KW-0547">Nucleotide-binding</keyword>
<feature type="domain" description="AAA+ ATPase" evidence="14">
    <location>
        <begin position="142"/>
        <end position="261"/>
    </location>
</feature>
<dbReference type="GO" id="GO:0005047">
    <property type="term" value="F:signal recognition particle binding"/>
    <property type="evidence" value="ECO:0007669"/>
    <property type="project" value="TreeGrafter"/>
</dbReference>
<reference evidence="18" key="1">
    <citation type="submission" date="2014-07" db="EMBL/GenBank/DDBJ databases">
        <authorList>
            <person name="Monot Marc"/>
        </authorList>
    </citation>
    <scope>NUCLEOTIDE SEQUENCE</scope>
    <source>
        <strain evidence="18">7032989</strain>
        <strain evidence="17">7032994</strain>
    </source>
</reference>
<keyword evidence="18" id="KW-0282">Flagellum</keyword>
<evidence type="ECO:0000256" key="8">
    <source>
        <dbReference type="ARBA" id="ARBA00022927"/>
    </source>
</evidence>
<dbReference type="InterPro" id="IPR047040">
    <property type="entry name" value="FlhF__GTPase_dom"/>
</dbReference>
<dbReference type="InterPro" id="IPR027417">
    <property type="entry name" value="P-loop_NTPase"/>
</dbReference>
<dbReference type="GO" id="GO:0005886">
    <property type="term" value="C:plasma membrane"/>
    <property type="evidence" value="ECO:0007669"/>
    <property type="project" value="UniProtKB-SubCell"/>
</dbReference>
<protein>
    <recommendedName>
        <fullName evidence="3 13">Flagellar biosynthesis protein FlhF</fullName>
    </recommendedName>
</protein>
<dbReference type="AlphaFoldDB" id="A0A069ASX5"/>
<evidence type="ECO:0000259" key="15">
    <source>
        <dbReference type="SMART" id="SM00962"/>
    </source>
</evidence>
<name>A0A069ASX5_CLODI</name>
<dbReference type="FunFam" id="3.40.50.300:FF:000695">
    <property type="entry name" value="Flagellar biosynthesis regulator FlhF"/>
    <property type="match status" value="1"/>
</dbReference>
<accession>A0A069ASX5</accession>